<sequence>METRKCPIYDREELKTFITAIEKRQQNRRINRSQKALLKDEYRMRLEMEIPSSGDVNFNSSGFDQYQPPQYTVIHQPPQETSVEIVQARENLMKSIQTFLKKFNRISFRETPKVLSLAWEKLFEIQHAFRGKQHQPEDIQELLHKLLKDLQIISEELAEYINSLSWNCRAFYDDDDEYTIQYREYLENSSKAVAPVLPTEEPDNSLSMGDEHLSTILETETDKLIKSSVENLVPIPNILTASYPKIDYLLEEFFGELTHINLIPPGINETDFDPEEEIRLIEELLYDNSSPRPPEESNSEISDATIKSSSPSLIPIEDSDSLIEEIDLFLDPDDSIPPELLSNDSLSLPETESFHFDHYDVLLSPRPPAKPPDDGIFFDFETDTGVFTAKVVEDISEHYVLMPKLLPTQPTLCPDIDTLLPFSSENEDKDCPDYEDSRARGFFHSSTRSSILSMLIWESDIRDLIDLTFIC</sequence>
<evidence type="ECO:0000313" key="3">
    <source>
        <dbReference type="Proteomes" id="UP001151760"/>
    </source>
</evidence>
<protein>
    <submittedName>
        <fullName evidence="2">Uncharacterized protein</fullName>
    </submittedName>
</protein>
<reference evidence="2" key="2">
    <citation type="submission" date="2022-01" db="EMBL/GenBank/DDBJ databases">
        <authorList>
            <person name="Yamashiro T."/>
            <person name="Shiraishi A."/>
            <person name="Satake H."/>
            <person name="Nakayama K."/>
        </authorList>
    </citation>
    <scope>NUCLEOTIDE SEQUENCE</scope>
</reference>
<evidence type="ECO:0000256" key="1">
    <source>
        <dbReference type="SAM" id="MobiDB-lite"/>
    </source>
</evidence>
<organism evidence="2 3">
    <name type="scientific">Tanacetum coccineum</name>
    <dbReference type="NCBI Taxonomy" id="301880"/>
    <lineage>
        <taxon>Eukaryota</taxon>
        <taxon>Viridiplantae</taxon>
        <taxon>Streptophyta</taxon>
        <taxon>Embryophyta</taxon>
        <taxon>Tracheophyta</taxon>
        <taxon>Spermatophyta</taxon>
        <taxon>Magnoliopsida</taxon>
        <taxon>eudicotyledons</taxon>
        <taxon>Gunneridae</taxon>
        <taxon>Pentapetalae</taxon>
        <taxon>asterids</taxon>
        <taxon>campanulids</taxon>
        <taxon>Asterales</taxon>
        <taxon>Asteraceae</taxon>
        <taxon>Asteroideae</taxon>
        <taxon>Anthemideae</taxon>
        <taxon>Anthemidinae</taxon>
        <taxon>Tanacetum</taxon>
    </lineage>
</organism>
<dbReference type="Proteomes" id="UP001151760">
    <property type="component" value="Unassembled WGS sequence"/>
</dbReference>
<keyword evidence="3" id="KW-1185">Reference proteome</keyword>
<reference evidence="2" key="1">
    <citation type="journal article" date="2022" name="Int. J. Mol. Sci.">
        <title>Draft Genome of Tanacetum Coccineum: Genomic Comparison of Closely Related Tanacetum-Family Plants.</title>
        <authorList>
            <person name="Yamashiro T."/>
            <person name="Shiraishi A."/>
            <person name="Nakayama K."/>
            <person name="Satake H."/>
        </authorList>
    </citation>
    <scope>NUCLEOTIDE SEQUENCE</scope>
</reference>
<evidence type="ECO:0000313" key="2">
    <source>
        <dbReference type="EMBL" id="GJT86086.1"/>
    </source>
</evidence>
<dbReference type="EMBL" id="BQNB010019512">
    <property type="protein sequence ID" value="GJT86086.1"/>
    <property type="molecule type" value="Genomic_DNA"/>
</dbReference>
<name>A0ABQ5HDZ6_9ASTR</name>
<feature type="region of interest" description="Disordered" evidence="1">
    <location>
        <begin position="286"/>
        <end position="313"/>
    </location>
</feature>
<accession>A0ABQ5HDZ6</accession>
<comment type="caution">
    <text evidence="2">The sequence shown here is derived from an EMBL/GenBank/DDBJ whole genome shotgun (WGS) entry which is preliminary data.</text>
</comment>
<proteinExistence type="predicted"/>
<gene>
    <name evidence="2" type="ORF">Tco_1067803</name>
</gene>